<evidence type="ECO:0000259" key="8">
    <source>
        <dbReference type="PROSITE" id="PS50945"/>
    </source>
</evidence>
<feature type="compositionally biased region" description="Polar residues" evidence="6">
    <location>
        <begin position="1"/>
        <end position="14"/>
    </location>
</feature>
<dbReference type="SMART" id="SM00307">
    <property type="entry name" value="ILWEQ"/>
    <property type="match status" value="1"/>
</dbReference>
<dbReference type="InterPro" id="IPR002558">
    <property type="entry name" value="ILWEQ_dom"/>
</dbReference>
<dbReference type="Proteomes" id="UP000243876">
    <property type="component" value="Unassembled WGS sequence"/>
</dbReference>
<feature type="compositionally biased region" description="Basic and acidic residues" evidence="6">
    <location>
        <begin position="17"/>
        <end position="29"/>
    </location>
</feature>
<dbReference type="Gene3D" id="1.25.40.90">
    <property type="match status" value="1"/>
</dbReference>
<dbReference type="GO" id="GO:0030479">
    <property type="term" value="C:actin cortical patch"/>
    <property type="evidence" value="ECO:0007669"/>
    <property type="project" value="TreeGrafter"/>
</dbReference>
<dbReference type="PROSITE" id="PS50945">
    <property type="entry name" value="I_LWEQ"/>
    <property type="match status" value="1"/>
</dbReference>
<feature type="region of interest" description="Disordered" evidence="6">
    <location>
        <begin position="367"/>
        <end position="406"/>
    </location>
</feature>
<evidence type="ECO:0000256" key="1">
    <source>
        <dbReference type="ARBA" id="ARBA00004496"/>
    </source>
</evidence>
<evidence type="ECO:0000256" key="3">
    <source>
        <dbReference type="ARBA" id="ARBA00022490"/>
    </source>
</evidence>
<dbReference type="OrthoDB" id="10262320at2759"/>
<dbReference type="GO" id="GO:0043325">
    <property type="term" value="F:phosphatidylinositol-3,4-bisphosphate binding"/>
    <property type="evidence" value="ECO:0007669"/>
    <property type="project" value="TreeGrafter"/>
</dbReference>
<dbReference type="SUPFAM" id="SSF109885">
    <property type="entry name" value="I/LWEQ domain"/>
    <property type="match status" value="1"/>
</dbReference>
<evidence type="ECO:0000256" key="5">
    <source>
        <dbReference type="SAM" id="Coils"/>
    </source>
</evidence>
<evidence type="ECO:0000256" key="6">
    <source>
        <dbReference type="SAM" id="MobiDB-lite"/>
    </source>
</evidence>
<dbReference type="InterPro" id="IPR008942">
    <property type="entry name" value="ENTH_VHS"/>
</dbReference>
<dbReference type="GO" id="GO:0080025">
    <property type="term" value="F:phosphatidylinositol-3,5-bisphosphate binding"/>
    <property type="evidence" value="ECO:0007669"/>
    <property type="project" value="TreeGrafter"/>
</dbReference>
<dbReference type="Gene3D" id="1.20.1410.10">
    <property type="entry name" value="I/LWEQ domain"/>
    <property type="match status" value="1"/>
</dbReference>
<evidence type="ECO:0000313" key="10">
    <source>
        <dbReference type="Proteomes" id="UP000243876"/>
    </source>
</evidence>
<name>A0A0D6EKJ6_SPOSA</name>
<dbReference type="GO" id="GO:0048268">
    <property type="term" value="P:clathrin coat assembly"/>
    <property type="evidence" value="ECO:0007669"/>
    <property type="project" value="TreeGrafter"/>
</dbReference>
<keyword evidence="10" id="KW-1185">Reference proteome</keyword>
<feature type="domain" description="ENTH" evidence="7">
    <location>
        <begin position="42"/>
        <end position="187"/>
    </location>
</feature>
<dbReference type="InterPro" id="IPR011417">
    <property type="entry name" value="ANTH_dom"/>
</dbReference>
<gene>
    <name evidence="9" type="primary">SPOSA6832_02157</name>
</gene>
<dbReference type="SMART" id="SM00273">
    <property type="entry name" value="ENTH"/>
    <property type="match status" value="1"/>
</dbReference>
<dbReference type="GO" id="GO:0035615">
    <property type="term" value="F:clathrin adaptor activity"/>
    <property type="evidence" value="ECO:0007669"/>
    <property type="project" value="TreeGrafter"/>
</dbReference>
<keyword evidence="3" id="KW-0963">Cytoplasm</keyword>
<dbReference type="GO" id="GO:0030136">
    <property type="term" value="C:clathrin-coated vesicle"/>
    <property type="evidence" value="ECO:0007669"/>
    <property type="project" value="TreeGrafter"/>
</dbReference>
<dbReference type="GO" id="GO:0006897">
    <property type="term" value="P:endocytosis"/>
    <property type="evidence" value="ECO:0007669"/>
    <property type="project" value="InterPro"/>
</dbReference>
<dbReference type="EMBL" id="CENE01000007">
    <property type="protein sequence ID" value="CEQ40509.1"/>
    <property type="molecule type" value="Genomic_DNA"/>
</dbReference>
<protein>
    <submittedName>
        <fullName evidence="9">SPOSA6832_02157-mRNA-1:cds</fullName>
    </submittedName>
</protein>
<dbReference type="GO" id="GO:0007015">
    <property type="term" value="P:actin filament organization"/>
    <property type="evidence" value="ECO:0007669"/>
    <property type="project" value="TreeGrafter"/>
</dbReference>
<evidence type="ECO:0000313" key="9">
    <source>
        <dbReference type="EMBL" id="CEQ40509.1"/>
    </source>
</evidence>
<dbReference type="InterPro" id="IPR030224">
    <property type="entry name" value="Sla2_fam"/>
</dbReference>
<keyword evidence="4" id="KW-0009">Actin-binding</keyword>
<sequence length="1134" mass="127855">MSSLFRSSAGRSATSDYIDRDRDDYDSPRPSHVPHAPTRPVDKDKAEIELGNAIKKATNPDETAPKQKHVRKAIVYTWDYRSSASVWSGLRVQPILSDEVQTFKALIMIHKVLQEGHPIDTHELDGTQVLKEAQNQISWLETCARTVGGDVSRAYTPERAGYGSLIRAYVKLILAKLRFHKMHKDFNGLFEYEEYISLRGVDDPNEGFETIMDLMNLQDDIDSFQKLIFAHFRGSANNECRISALVPQVKESYGIYRFIISMLRAMYRRTDSMDALEPLKERYDHQHYGLRKFYYECSNLKYLTGLINVPKLPQEPPSLIDSGDTPALPRRPQTAKPPSPPPAAPSPTAGVDIEEQRRALEEYERKQAALQAQRDAEARRAQEQQAAQEREFQEQQRLQAMREREAQEQLERQLREQQMMGMSQGRIAELEREILGLRGQWERDQMMLERYDAVSSIVPAHLFDSSLCHVLMMLPLGGSQRVKALEGELANVSATIQQQMSSKDQMIQALQDQVTLWRNKYEALAKLYSQLRNEHLEMLGKYKSMQLKANSAQEAIERMERMEKDVKAKNLELADMIRERDRARYDLDRVKSSQKEEVERLKRDLRFAEERFEDASRSKGTEVSTVMSKFNRQIDELENSLRNKSMQIDELLSKLDEKNGEAERIREEKDQEIAIMQEGMDDTIRQLSELQVTQGATDEAVNAQIDNLVLDQEKKFNEIIDSILQACAHKVDDALYELESPMHDGNLNSTPEYTLSMIEKATTSATEFAMVFNLFLSRDKGGEHVEVIKTANNFAQAIAEVLVNAKGLARFAPDDAAIDALTQSGKIPGTAALKFFTAVQSYRLQSSAPEARKEVVIRQNMETRNALQKLTSTVEAFKPKQGTSLAKANGDIGDLVESEMQAAARAIEAATERLQAIMARPKDSTKSATDLQVHDAILASALAITSAIGRLIKAATDSQQEIVAQGKGSSTSQAFYKRNNRWTEGLISAAKAVARATTFLIETADGVISGSNTLEQLIVASNEVASATAQLVQASRVKSELMSRTQEHLELAAKAVTDACRALVRQVKAITEEQMKRQDDFDPDAMGAHEFKLREMECQVEIVTLEKTLADARRRLGIFRRSAYHASEEEGGTV</sequence>
<dbReference type="PANTHER" id="PTHR10407">
    <property type="entry name" value="HUNTINGTIN INTERACTING PROTEIN 1"/>
    <property type="match status" value="1"/>
</dbReference>
<dbReference type="Pfam" id="PF01608">
    <property type="entry name" value="I_LWEQ"/>
    <property type="match status" value="1"/>
</dbReference>
<feature type="coiled-coil region" evidence="5">
    <location>
        <begin position="507"/>
        <end position="672"/>
    </location>
</feature>
<feature type="compositionally biased region" description="Pro residues" evidence="6">
    <location>
        <begin position="335"/>
        <end position="345"/>
    </location>
</feature>
<evidence type="ECO:0000259" key="7">
    <source>
        <dbReference type="PROSITE" id="PS50942"/>
    </source>
</evidence>
<comment type="subcellular location">
    <subcellularLocation>
        <location evidence="1">Cytoplasm</location>
    </subcellularLocation>
</comment>
<reference evidence="10" key="1">
    <citation type="submission" date="2015-02" db="EMBL/GenBank/DDBJ databases">
        <authorList>
            <person name="Gon?alves P."/>
        </authorList>
    </citation>
    <scope>NUCLEOTIDE SEQUENCE [LARGE SCALE GENOMIC DNA]</scope>
</reference>
<dbReference type="Pfam" id="PF07651">
    <property type="entry name" value="ANTH"/>
    <property type="match status" value="1"/>
</dbReference>
<dbReference type="PANTHER" id="PTHR10407:SF15">
    <property type="entry name" value="HUNTINGTIN INTERACTING PROTEIN 1"/>
    <property type="match status" value="1"/>
</dbReference>
<dbReference type="FunFam" id="1.20.1410.10:FF:000004">
    <property type="entry name" value="Cytoskeleton assembly control protein Sla2"/>
    <property type="match status" value="1"/>
</dbReference>
<dbReference type="InterPro" id="IPR035964">
    <property type="entry name" value="I/LWEQ_dom_sf"/>
</dbReference>
<dbReference type="SUPFAM" id="SSF48464">
    <property type="entry name" value="ENTH/VHS domain"/>
    <property type="match status" value="1"/>
</dbReference>
<feature type="compositionally biased region" description="Basic and acidic residues" evidence="6">
    <location>
        <begin position="374"/>
        <end position="406"/>
    </location>
</feature>
<evidence type="ECO:0000256" key="2">
    <source>
        <dbReference type="ARBA" id="ARBA00010135"/>
    </source>
</evidence>
<keyword evidence="5" id="KW-0175">Coiled coil</keyword>
<dbReference type="PROSITE" id="PS50942">
    <property type="entry name" value="ENTH"/>
    <property type="match status" value="1"/>
</dbReference>
<dbReference type="GO" id="GO:0051015">
    <property type="term" value="F:actin filament binding"/>
    <property type="evidence" value="ECO:0007669"/>
    <property type="project" value="TreeGrafter"/>
</dbReference>
<comment type="similarity">
    <text evidence="2">Belongs to the SLA2 family.</text>
</comment>
<dbReference type="CDD" id="cd17007">
    <property type="entry name" value="ANTH_N_Sla2p"/>
    <property type="match status" value="1"/>
</dbReference>
<accession>A0A0D6EKJ6</accession>
<organism evidence="9 10">
    <name type="scientific">Sporidiobolus salmonicolor</name>
    <name type="common">Yeast-like fungus</name>
    <name type="synonym">Sporobolomyces salmonicolor</name>
    <dbReference type="NCBI Taxonomy" id="5005"/>
    <lineage>
        <taxon>Eukaryota</taxon>
        <taxon>Fungi</taxon>
        <taxon>Dikarya</taxon>
        <taxon>Basidiomycota</taxon>
        <taxon>Pucciniomycotina</taxon>
        <taxon>Microbotryomycetes</taxon>
        <taxon>Sporidiobolales</taxon>
        <taxon>Sporidiobolaceae</taxon>
        <taxon>Sporobolomyces</taxon>
    </lineage>
</organism>
<proteinExistence type="inferred from homology"/>
<dbReference type="AlphaFoldDB" id="A0A0D6EKJ6"/>
<dbReference type="GO" id="GO:0032051">
    <property type="term" value="F:clathrin light chain binding"/>
    <property type="evidence" value="ECO:0007669"/>
    <property type="project" value="TreeGrafter"/>
</dbReference>
<feature type="region of interest" description="Disordered" evidence="6">
    <location>
        <begin position="314"/>
        <end position="350"/>
    </location>
</feature>
<evidence type="ECO:0000256" key="4">
    <source>
        <dbReference type="ARBA" id="ARBA00023203"/>
    </source>
</evidence>
<dbReference type="InterPro" id="IPR013809">
    <property type="entry name" value="ENTH"/>
</dbReference>
<feature type="region of interest" description="Disordered" evidence="6">
    <location>
        <begin position="1"/>
        <end position="46"/>
    </location>
</feature>
<feature type="domain" description="I/LWEQ" evidence="8">
    <location>
        <begin position="884"/>
        <end position="1127"/>
    </location>
</feature>